<evidence type="ECO:0000256" key="8">
    <source>
        <dbReference type="HAMAP-Rule" id="MF_01937"/>
    </source>
</evidence>
<dbReference type="PANTHER" id="PTHR13929">
    <property type="entry name" value="1,4-DIHYDROXY-2-NAPHTHOATE OCTAPRENYLTRANSFERASE"/>
    <property type="match status" value="1"/>
</dbReference>
<keyword evidence="11" id="KW-1185">Reference proteome</keyword>
<evidence type="ECO:0000256" key="6">
    <source>
        <dbReference type="ARBA" id="ARBA00022989"/>
    </source>
</evidence>
<comment type="caution">
    <text evidence="10">The sequence shown here is derived from an EMBL/GenBank/DDBJ whole genome shotgun (WGS) entry which is preliminary data.</text>
</comment>
<evidence type="ECO:0000256" key="5">
    <source>
        <dbReference type="ARBA" id="ARBA00022692"/>
    </source>
</evidence>
<keyword evidence="5 8" id="KW-0812">Transmembrane</keyword>
<keyword evidence="6 8" id="KW-1133">Transmembrane helix</keyword>
<evidence type="ECO:0000256" key="3">
    <source>
        <dbReference type="ARBA" id="ARBA00022475"/>
    </source>
</evidence>
<reference evidence="11" key="1">
    <citation type="journal article" date="2019" name="Int. J. Syst. Evol. Microbiol.">
        <title>The Global Catalogue of Microorganisms (GCM) 10K type strain sequencing project: providing services to taxonomists for standard genome sequencing and annotation.</title>
        <authorList>
            <consortium name="The Broad Institute Genomics Platform"/>
            <consortium name="The Broad Institute Genome Sequencing Center for Infectious Disease"/>
            <person name="Wu L."/>
            <person name="Ma J."/>
        </authorList>
    </citation>
    <scope>NUCLEOTIDE SEQUENCE [LARGE SCALE GENOMIC DNA]</scope>
    <source>
        <strain evidence="11">CCM 8681</strain>
    </source>
</reference>
<comment type="pathway">
    <text evidence="8">Quinol/quinone metabolism; menaquinone biosynthesis; menaquinol from 1,4-dihydroxy-2-naphthoate: step 1/2.</text>
</comment>
<dbReference type="Proteomes" id="UP000624701">
    <property type="component" value="Unassembled WGS sequence"/>
</dbReference>
<comment type="subcellular location">
    <subcellularLocation>
        <location evidence="8">Cell membrane</location>
        <topology evidence="8">Multi-pass membrane protein</topology>
    </subcellularLocation>
    <subcellularLocation>
        <location evidence="1">Membrane</location>
        <topology evidence="1">Multi-pass membrane protein</topology>
    </subcellularLocation>
</comment>
<comment type="catalytic activity">
    <reaction evidence="8">
        <text>an all-trans-polyprenyl diphosphate + 1,4-dihydroxy-2-naphthoate + H(+) = a 2-demethylmenaquinol + CO2 + diphosphate</text>
        <dbReference type="Rhea" id="RHEA:26478"/>
        <dbReference type="Rhea" id="RHEA-COMP:9563"/>
        <dbReference type="Rhea" id="RHEA-COMP:9564"/>
        <dbReference type="ChEBI" id="CHEBI:11173"/>
        <dbReference type="ChEBI" id="CHEBI:15378"/>
        <dbReference type="ChEBI" id="CHEBI:16526"/>
        <dbReference type="ChEBI" id="CHEBI:33019"/>
        <dbReference type="ChEBI" id="CHEBI:55437"/>
        <dbReference type="ChEBI" id="CHEBI:58914"/>
        <dbReference type="EC" id="2.5.1.74"/>
    </reaction>
</comment>
<name>A0ABQ2C0B0_9FLAO</name>
<evidence type="ECO:0000256" key="7">
    <source>
        <dbReference type="ARBA" id="ARBA00023136"/>
    </source>
</evidence>
<proteinExistence type="inferred from homology"/>
<accession>A0ABQ2C0B0</accession>
<feature type="transmembrane region" description="Helical" evidence="8">
    <location>
        <begin position="121"/>
        <end position="140"/>
    </location>
</feature>
<dbReference type="NCBIfam" id="TIGR00751">
    <property type="entry name" value="menA"/>
    <property type="match status" value="1"/>
</dbReference>
<dbReference type="EMBL" id="BMDQ01000003">
    <property type="protein sequence ID" value="GGI57804.1"/>
    <property type="molecule type" value="Genomic_DNA"/>
</dbReference>
<dbReference type="EC" id="2.5.1.74" evidence="8 9"/>
<organism evidence="10 11">
    <name type="scientific">Winogradskyella haliclonae</name>
    <dbReference type="NCBI Taxonomy" id="2048558"/>
    <lineage>
        <taxon>Bacteria</taxon>
        <taxon>Pseudomonadati</taxon>
        <taxon>Bacteroidota</taxon>
        <taxon>Flavobacteriia</taxon>
        <taxon>Flavobacteriales</taxon>
        <taxon>Flavobacteriaceae</taxon>
        <taxon>Winogradskyella</taxon>
    </lineage>
</organism>
<feature type="transmembrane region" description="Helical" evidence="8">
    <location>
        <begin position="179"/>
        <end position="199"/>
    </location>
</feature>
<evidence type="ECO:0000313" key="11">
    <source>
        <dbReference type="Proteomes" id="UP000624701"/>
    </source>
</evidence>
<evidence type="ECO:0000256" key="9">
    <source>
        <dbReference type="NCBIfam" id="TIGR00751"/>
    </source>
</evidence>
<keyword evidence="2 8" id="KW-0474">Menaquinone biosynthesis</keyword>
<dbReference type="CDD" id="cd13962">
    <property type="entry name" value="PT_UbiA_UBIAD1"/>
    <property type="match status" value="1"/>
</dbReference>
<feature type="transmembrane region" description="Helical" evidence="8">
    <location>
        <begin position="42"/>
        <end position="60"/>
    </location>
</feature>
<evidence type="ECO:0000256" key="1">
    <source>
        <dbReference type="ARBA" id="ARBA00004141"/>
    </source>
</evidence>
<sequence length="303" mass="33732">MFMNNIKPWLSAMRLRTLPLSVSGIIIGTCLSAYNGKFDIFVFILALLTTVSLQILSNLANDYGDGVKGTDNEDRVGPPRAIQSGAITQEQMLEAIKKNILIVIALTISLVYVAFGHTYFLYALLIIFLGGLSVYAAINYTMGDSPYGYRALGDVFVFIFFGFISVLGTYLLNVKTIDHIVFLPATTLGLLSVAVLNLNNMRDLEADEKVGKITLAVKFGKQRAKNYHYFLILGAMFTATLFSILYYVEPYNFIFLLSFIPLIIHLDKIKKAKAPNDFDSQLKVLALTTFMFSILLGVGYLLY</sequence>
<dbReference type="InterPro" id="IPR004657">
    <property type="entry name" value="MenA"/>
</dbReference>
<feature type="transmembrane region" description="Helical" evidence="8">
    <location>
        <begin position="227"/>
        <end position="247"/>
    </location>
</feature>
<dbReference type="PANTHER" id="PTHR13929:SF0">
    <property type="entry name" value="UBIA PRENYLTRANSFERASE DOMAIN-CONTAINING PROTEIN 1"/>
    <property type="match status" value="1"/>
</dbReference>
<evidence type="ECO:0000256" key="4">
    <source>
        <dbReference type="ARBA" id="ARBA00022679"/>
    </source>
</evidence>
<dbReference type="Pfam" id="PF01040">
    <property type="entry name" value="UbiA"/>
    <property type="match status" value="1"/>
</dbReference>
<evidence type="ECO:0000256" key="2">
    <source>
        <dbReference type="ARBA" id="ARBA00022428"/>
    </source>
</evidence>
<comment type="function">
    <text evidence="8">Conversion of 1,4-dihydroxy-2-naphthoate (DHNA) to demethylmenaquinone (DMK).</text>
</comment>
<keyword evidence="3 8" id="KW-1003">Cell membrane</keyword>
<feature type="transmembrane region" description="Helical" evidence="8">
    <location>
        <begin position="152"/>
        <end position="173"/>
    </location>
</feature>
<evidence type="ECO:0000313" key="10">
    <source>
        <dbReference type="EMBL" id="GGI57804.1"/>
    </source>
</evidence>
<feature type="transmembrane region" description="Helical" evidence="8">
    <location>
        <begin position="99"/>
        <end position="115"/>
    </location>
</feature>
<dbReference type="InterPro" id="IPR026046">
    <property type="entry name" value="UBIAD1"/>
</dbReference>
<dbReference type="InterPro" id="IPR000537">
    <property type="entry name" value="UbiA_prenyltransferase"/>
</dbReference>
<dbReference type="InterPro" id="IPR044878">
    <property type="entry name" value="UbiA_sf"/>
</dbReference>
<dbReference type="HAMAP" id="MF_01937">
    <property type="entry name" value="MenA_1"/>
    <property type="match status" value="1"/>
</dbReference>
<comment type="similarity">
    <text evidence="8">Belongs to the MenA family. Type 1 subfamily.</text>
</comment>
<protein>
    <recommendedName>
        <fullName evidence="8 9">1,4-dihydroxy-2-naphthoate octaprenyltransferase</fullName>
        <shortName evidence="8">DHNA-octaprenyltransferase</shortName>
        <ecNumber evidence="8 9">2.5.1.74</ecNumber>
    </recommendedName>
</protein>
<feature type="transmembrane region" description="Helical" evidence="8">
    <location>
        <begin position="282"/>
        <end position="302"/>
    </location>
</feature>
<dbReference type="Gene3D" id="1.10.357.140">
    <property type="entry name" value="UbiA prenyltransferase"/>
    <property type="match status" value="1"/>
</dbReference>
<dbReference type="PIRSF" id="PIRSF005355">
    <property type="entry name" value="UBIAD1"/>
    <property type="match status" value="1"/>
</dbReference>
<keyword evidence="7 8" id="KW-0472">Membrane</keyword>
<keyword evidence="4 8" id="KW-0808">Transferase</keyword>
<gene>
    <name evidence="8 10" type="primary">menA</name>
    <name evidence="10" type="ORF">GCM10011444_21130</name>
</gene>